<evidence type="ECO:0000256" key="1">
    <source>
        <dbReference type="ARBA" id="ARBA00005790"/>
    </source>
</evidence>
<evidence type="ECO:0000259" key="8">
    <source>
        <dbReference type="PROSITE" id="PS50052"/>
    </source>
</evidence>
<evidence type="ECO:0000256" key="6">
    <source>
        <dbReference type="ARBA" id="ARBA00022840"/>
    </source>
</evidence>
<comment type="similarity">
    <text evidence="1">Belongs to the guanylate kinase family.</text>
</comment>
<reference evidence="10" key="1">
    <citation type="journal article" date="2010" name="Nature">
        <title>The Amphimedon queenslandica genome and the evolution of animal complexity.</title>
        <authorList>
            <person name="Srivastava M."/>
            <person name="Simakov O."/>
            <person name="Chapman J."/>
            <person name="Fahey B."/>
            <person name="Gauthier M.E."/>
            <person name="Mitros T."/>
            <person name="Richards G.S."/>
            <person name="Conaco C."/>
            <person name="Dacre M."/>
            <person name="Hellsten U."/>
            <person name="Larroux C."/>
            <person name="Putnam N.H."/>
            <person name="Stanke M."/>
            <person name="Adamska M."/>
            <person name="Darling A."/>
            <person name="Degnan S.M."/>
            <person name="Oakley T.H."/>
            <person name="Plachetzki D.C."/>
            <person name="Zhai Y."/>
            <person name="Adamski M."/>
            <person name="Calcino A."/>
            <person name="Cummins S.F."/>
            <person name="Goodstein D.M."/>
            <person name="Harris C."/>
            <person name="Jackson D.J."/>
            <person name="Leys S.P."/>
            <person name="Shu S."/>
            <person name="Woodcroft B.J."/>
            <person name="Vervoort M."/>
            <person name="Kosik K.S."/>
            <person name="Manning G."/>
            <person name="Degnan B.M."/>
            <person name="Rokhsar D.S."/>
        </authorList>
    </citation>
    <scope>NUCLEOTIDE SEQUENCE [LARGE SCALE GENOMIC DNA]</scope>
</reference>
<evidence type="ECO:0000256" key="2">
    <source>
        <dbReference type="ARBA" id="ARBA00012961"/>
    </source>
</evidence>
<dbReference type="EnsemblMetazoa" id="Aqu2.1.27627_001">
    <property type="protein sequence ID" value="Aqu2.1.27627_001"/>
    <property type="gene ID" value="Aqu2.1.27627"/>
</dbReference>
<dbReference type="Proteomes" id="UP000007879">
    <property type="component" value="Unassembled WGS sequence"/>
</dbReference>
<dbReference type="SMART" id="SM00072">
    <property type="entry name" value="GuKc"/>
    <property type="match status" value="1"/>
</dbReference>
<dbReference type="CDD" id="cd00071">
    <property type="entry name" value="GMPK"/>
    <property type="match status" value="1"/>
</dbReference>
<reference evidence="9" key="2">
    <citation type="submission" date="2017-05" db="UniProtKB">
        <authorList>
            <consortium name="EnsemblMetazoa"/>
        </authorList>
    </citation>
    <scope>IDENTIFICATION</scope>
</reference>
<dbReference type="AlphaFoldDB" id="A0A1X7UIQ5"/>
<dbReference type="NCBIfam" id="TIGR03263">
    <property type="entry name" value="guanyl_kin"/>
    <property type="match status" value="1"/>
</dbReference>
<dbReference type="GO" id="GO:0005829">
    <property type="term" value="C:cytosol"/>
    <property type="evidence" value="ECO:0007669"/>
    <property type="project" value="TreeGrafter"/>
</dbReference>
<evidence type="ECO:0000313" key="10">
    <source>
        <dbReference type="Proteomes" id="UP000007879"/>
    </source>
</evidence>
<dbReference type="InterPro" id="IPR008145">
    <property type="entry name" value="GK/Ca_channel_bsu"/>
</dbReference>
<evidence type="ECO:0000313" key="9">
    <source>
        <dbReference type="EnsemblMetazoa" id="Aqu2.1.27627_001"/>
    </source>
</evidence>
<accession>A0A1X7UIQ5</accession>
<feature type="coiled-coil region" evidence="7">
    <location>
        <begin position="207"/>
        <end position="242"/>
    </location>
</feature>
<dbReference type="FunFam" id="3.40.50.300:FF:000776">
    <property type="entry name" value="Guanylate kinase 2"/>
    <property type="match status" value="1"/>
</dbReference>
<dbReference type="PANTHER" id="PTHR23117">
    <property type="entry name" value="GUANYLATE KINASE-RELATED"/>
    <property type="match status" value="1"/>
</dbReference>
<dbReference type="HAMAP" id="MF_00328">
    <property type="entry name" value="Guanylate_kinase"/>
    <property type="match status" value="1"/>
</dbReference>
<dbReference type="PANTHER" id="PTHR23117:SF13">
    <property type="entry name" value="GUANYLATE KINASE"/>
    <property type="match status" value="1"/>
</dbReference>
<dbReference type="SUPFAM" id="SSF52540">
    <property type="entry name" value="P-loop containing nucleoside triphosphate hydrolases"/>
    <property type="match status" value="1"/>
</dbReference>
<evidence type="ECO:0000256" key="4">
    <source>
        <dbReference type="ARBA" id="ARBA00022741"/>
    </source>
</evidence>
<dbReference type="KEGG" id="aqu:100637674"/>
<dbReference type="PROSITE" id="PS50052">
    <property type="entry name" value="GUANYLATE_KINASE_2"/>
    <property type="match status" value="1"/>
</dbReference>
<keyword evidence="3" id="KW-0808">Transferase</keyword>
<dbReference type="InterPro" id="IPR017665">
    <property type="entry name" value="Guanylate_kinase"/>
</dbReference>
<proteinExistence type="inferred from homology"/>
<dbReference type="GO" id="GO:0004385">
    <property type="term" value="F:GMP kinase activity"/>
    <property type="evidence" value="ECO:0007669"/>
    <property type="project" value="UniProtKB-EC"/>
</dbReference>
<keyword evidence="10" id="KW-1185">Reference proteome</keyword>
<dbReference type="InterPro" id="IPR027417">
    <property type="entry name" value="P-loop_NTPase"/>
</dbReference>
<dbReference type="Pfam" id="PF00625">
    <property type="entry name" value="Guanylate_kin"/>
    <property type="match status" value="1"/>
</dbReference>
<keyword evidence="6" id="KW-0067">ATP-binding</keyword>
<sequence>MYLCCSGRCLRNSSALVVRLRPTTLLLARPLAKDSAPRFLNEHERLLALRRGEKIVAVFAGVSLLVGYFALKKAFSNMAAKPMCRPLVVAGPSGSGKSTLIKRLFQEFPNEVDFSVSHTSRKPRSNEVHGREYYFSTREEMELGIKKGEFIETAEYSGNLYGTSKKAVAKVKSLGKVCVLDIDMQGVRSIKETKLNPIYVFIQPPSIEELEKRLRSRQTETEESLRKRLDVAHEEMEYAKKEGSFDHVVVNDELEKAYGELKSIVMKEIDAVKKSKTQSEN</sequence>
<keyword evidence="7" id="KW-0175">Coiled coil</keyword>
<dbReference type="OrthoDB" id="6334211at2759"/>
<dbReference type="eggNOG" id="KOG0707">
    <property type="taxonomic scope" value="Eukaryota"/>
</dbReference>
<keyword evidence="5" id="KW-0418">Kinase</keyword>
<dbReference type="InterPro" id="IPR008144">
    <property type="entry name" value="Guanylate_kin-like_dom"/>
</dbReference>
<protein>
    <recommendedName>
        <fullName evidence="2">guanylate kinase</fullName>
        <ecNumber evidence="2">2.7.4.8</ecNumber>
    </recommendedName>
</protein>
<organism evidence="9">
    <name type="scientific">Amphimedon queenslandica</name>
    <name type="common">Sponge</name>
    <dbReference type="NCBI Taxonomy" id="400682"/>
    <lineage>
        <taxon>Eukaryota</taxon>
        <taxon>Metazoa</taxon>
        <taxon>Porifera</taxon>
        <taxon>Demospongiae</taxon>
        <taxon>Heteroscleromorpha</taxon>
        <taxon>Haplosclerida</taxon>
        <taxon>Niphatidae</taxon>
        <taxon>Amphimedon</taxon>
    </lineage>
</organism>
<dbReference type="OMA" id="EWAVVHG"/>
<dbReference type="EnsemblMetazoa" id="XM_003387692.3">
    <property type="protein sequence ID" value="XP_003387740.2"/>
    <property type="gene ID" value="LOC100637674"/>
</dbReference>
<evidence type="ECO:0000256" key="3">
    <source>
        <dbReference type="ARBA" id="ARBA00022679"/>
    </source>
</evidence>
<dbReference type="GO" id="GO:0005524">
    <property type="term" value="F:ATP binding"/>
    <property type="evidence" value="ECO:0007669"/>
    <property type="project" value="UniProtKB-KW"/>
</dbReference>
<keyword evidence="4" id="KW-0547">Nucleotide-binding</keyword>
<dbReference type="EC" id="2.7.4.8" evidence="2"/>
<dbReference type="InParanoid" id="A0A1X7UIQ5"/>
<name>A0A1X7UIQ5_AMPQE</name>
<evidence type="ECO:0000256" key="5">
    <source>
        <dbReference type="ARBA" id="ARBA00022777"/>
    </source>
</evidence>
<evidence type="ECO:0000256" key="7">
    <source>
        <dbReference type="SAM" id="Coils"/>
    </source>
</evidence>
<gene>
    <name evidence="9" type="primary">100637674</name>
</gene>
<dbReference type="FunFam" id="3.30.63.10:FF:000002">
    <property type="entry name" value="Guanylate kinase 1"/>
    <property type="match status" value="1"/>
</dbReference>
<dbReference type="Gene3D" id="3.30.63.10">
    <property type="entry name" value="Guanylate Kinase phosphate binding domain"/>
    <property type="match status" value="1"/>
</dbReference>
<dbReference type="Gene3D" id="3.40.50.300">
    <property type="entry name" value="P-loop containing nucleotide triphosphate hydrolases"/>
    <property type="match status" value="1"/>
</dbReference>
<dbReference type="STRING" id="400682.A0A1X7UIQ5"/>
<feature type="domain" description="Guanylate kinase-like" evidence="8">
    <location>
        <begin position="84"/>
        <end position="266"/>
    </location>
</feature>